<dbReference type="PANTHER" id="PTHR37833:SF1">
    <property type="entry name" value="SIGNAL PEPTIDE PROTEIN"/>
    <property type="match status" value="1"/>
</dbReference>
<dbReference type="InterPro" id="IPR036249">
    <property type="entry name" value="Thioredoxin-like_sf"/>
</dbReference>
<sequence length="293" mass="33087">MKNILIIFCLLIIGLHSCTNLKNDEGIELVNKWIGREIIFPNNMVFTGFGKDTVMQFWPFCSDYSVILYADSIGCLSCRLQLGEWKSFMANCDSISEKHIPVLIYFGSNNMHDISHVLKRDNFTYPVCIDSKDSLNILNQFPIDMAFQTFLVDKNSRVVAIGNPIHNPKIKELYLKIIQGTEVKSDNERDIVQTEASVDKHTISLGRFDWQEEQKASFVLKNMGENLLVIQDVDTSCGCTEVTYSKKPVQLGDSVLLNVTYKAEQSGSFNKTVTVYCNAKSSPIILRITGDAE</sequence>
<dbReference type="Pfam" id="PF07610">
    <property type="entry name" value="DUF1573"/>
    <property type="match status" value="1"/>
</dbReference>
<gene>
    <name evidence="1" type="ORF">DXB65_10210</name>
</gene>
<dbReference type="PANTHER" id="PTHR37833">
    <property type="entry name" value="LIPOPROTEIN-RELATED"/>
    <property type="match status" value="1"/>
</dbReference>
<dbReference type="AlphaFoldDB" id="A0A3E5BEM3"/>
<accession>A0A3E5BEM3</accession>
<evidence type="ECO:0000313" key="1">
    <source>
        <dbReference type="EMBL" id="RGN36057.1"/>
    </source>
</evidence>
<protein>
    <submittedName>
        <fullName evidence="1">DUF1573 domain-containing protein</fullName>
    </submittedName>
</protein>
<reference evidence="1 2" key="1">
    <citation type="submission" date="2018-08" db="EMBL/GenBank/DDBJ databases">
        <title>A genome reference for cultivated species of the human gut microbiota.</title>
        <authorList>
            <person name="Zou Y."/>
            <person name="Xue W."/>
            <person name="Luo G."/>
        </authorList>
    </citation>
    <scope>NUCLEOTIDE SEQUENCE [LARGE SCALE GENOMIC DNA]</scope>
    <source>
        <strain evidence="1 2">OM05-15BH</strain>
    </source>
</reference>
<dbReference type="EMBL" id="QSUL01000006">
    <property type="protein sequence ID" value="RGN36057.1"/>
    <property type="molecule type" value="Genomic_DNA"/>
</dbReference>
<comment type="caution">
    <text evidence="1">The sequence shown here is derived from an EMBL/GenBank/DDBJ whole genome shotgun (WGS) entry which is preliminary data.</text>
</comment>
<dbReference type="InterPro" id="IPR013783">
    <property type="entry name" value="Ig-like_fold"/>
</dbReference>
<name>A0A3E5BEM3_9BACE</name>
<proteinExistence type="predicted"/>
<organism evidence="1 2">
    <name type="scientific">Bacteroides oleiciplenus</name>
    <dbReference type="NCBI Taxonomy" id="626931"/>
    <lineage>
        <taxon>Bacteria</taxon>
        <taxon>Pseudomonadati</taxon>
        <taxon>Bacteroidota</taxon>
        <taxon>Bacteroidia</taxon>
        <taxon>Bacteroidales</taxon>
        <taxon>Bacteroidaceae</taxon>
        <taxon>Bacteroides</taxon>
    </lineage>
</organism>
<dbReference type="Gene3D" id="2.60.40.10">
    <property type="entry name" value="Immunoglobulins"/>
    <property type="match status" value="1"/>
</dbReference>
<evidence type="ECO:0000313" key="2">
    <source>
        <dbReference type="Proteomes" id="UP000260983"/>
    </source>
</evidence>
<dbReference type="SUPFAM" id="SSF52833">
    <property type="entry name" value="Thioredoxin-like"/>
    <property type="match status" value="1"/>
</dbReference>
<dbReference type="Gene3D" id="3.40.30.10">
    <property type="entry name" value="Glutaredoxin"/>
    <property type="match status" value="1"/>
</dbReference>
<dbReference type="InterPro" id="IPR011467">
    <property type="entry name" value="DUF1573"/>
</dbReference>
<dbReference type="Proteomes" id="UP000260983">
    <property type="component" value="Unassembled WGS sequence"/>
</dbReference>
<dbReference type="RefSeq" id="WP_117724252.1">
    <property type="nucleotide sequence ID" value="NZ_QSUL01000006.1"/>
</dbReference>